<dbReference type="OrthoDB" id="3243413at2759"/>
<proteinExistence type="predicted"/>
<protein>
    <submittedName>
        <fullName evidence="2">Uncharacterized protein</fullName>
    </submittedName>
</protein>
<evidence type="ECO:0000313" key="2">
    <source>
        <dbReference type="EMBL" id="KIP09028.1"/>
    </source>
</evidence>
<sequence>MPKREKTPPPAADEPKYLTIVHPYPPHANLELEGERKELAYWLASCTGKDPLLAFFYKPQSPDMIIIEVAREFQHWDHLLGAHPWSTVFQNPSPQYQDNVSKIFYCTFSTGRQVQKYGWKRVNVEERWFLTWSPYNRLVTFPYPRTIWCHTPPEDATNAPLCRPLPVSYFPPPGERSPLPPVGAQGWQEARTPTAPTSNPWGRGAPQINARNVNRSHGTPLASTSPPANPTNRNGARPSACMTSPQLFDTEADCMIPYRGSNQHHEPYCCSSAHVWCATWTSTTTSWRSKHPFGNVSHRTLVRVDCDVWIYPGFFAGWI</sequence>
<feature type="compositionally biased region" description="Polar residues" evidence="1">
    <location>
        <begin position="209"/>
        <end position="234"/>
    </location>
</feature>
<evidence type="ECO:0000256" key="1">
    <source>
        <dbReference type="SAM" id="MobiDB-lite"/>
    </source>
</evidence>
<feature type="region of interest" description="Disordered" evidence="1">
    <location>
        <begin position="182"/>
        <end position="240"/>
    </location>
</feature>
<accession>A0A0C3PPT8</accession>
<keyword evidence="3" id="KW-1185">Reference proteome</keyword>
<evidence type="ECO:0000313" key="3">
    <source>
        <dbReference type="Proteomes" id="UP000053257"/>
    </source>
</evidence>
<dbReference type="Proteomes" id="UP000053257">
    <property type="component" value="Unassembled WGS sequence"/>
</dbReference>
<reference evidence="2 3" key="1">
    <citation type="journal article" date="2014" name="PLoS Genet.">
        <title>Analysis of the Phlebiopsis gigantea genome, transcriptome and secretome provides insight into its pioneer colonization strategies of wood.</title>
        <authorList>
            <person name="Hori C."/>
            <person name="Ishida T."/>
            <person name="Igarashi K."/>
            <person name="Samejima M."/>
            <person name="Suzuki H."/>
            <person name="Master E."/>
            <person name="Ferreira P."/>
            <person name="Ruiz-Duenas F.J."/>
            <person name="Held B."/>
            <person name="Canessa P."/>
            <person name="Larrondo L.F."/>
            <person name="Schmoll M."/>
            <person name="Druzhinina I.S."/>
            <person name="Kubicek C.P."/>
            <person name="Gaskell J.A."/>
            <person name="Kersten P."/>
            <person name="St John F."/>
            <person name="Glasner J."/>
            <person name="Sabat G."/>
            <person name="Splinter BonDurant S."/>
            <person name="Syed K."/>
            <person name="Yadav J."/>
            <person name="Mgbeahuruike A.C."/>
            <person name="Kovalchuk A."/>
            <person name="Asiegbu F.O."/>
            <person name="Lackner G."/>
            <person name="Hoffmeister D."/>
            <person name="Rencoret J."/>
            <person name="Gutierrez A."/>
            <person name="Sun H."/>
            <person name="Lindquist E."/>
            <person name="Barry K."/>
            <person name="Riley R."/>
            <person name="Grigoriev I.V."/>
            <person name="Henrissat B."/>
            <person name="Kues U."/>
            <person name="Berka R.M."/>
            <person name="Martinez A.T."/>
            <person name="Covert S.F."/>
            <person name="Blanchette R.A."/>
            <person name="Cullen D."/>
        </authorList>
    </citation>
    <scope>NUCLEOTIDE SEQUENCE [LARGE SCALE GENOMIC DNA]</scope>
    <source>
        <strain evidence="2 3">11061_1 CR5-6</strain>
    </source>
</reference>
<organism evidence="2 3">
    <name type="scientific">Phlebiopsis gigantea (strain 11061_1 CR5-6)</name>
    <name type="common">White-rot fungus</name>
    <name type="synonym">Peniophora gigantea</name>
    <dbReference type="NCBI Taxonomy" id="745531"/>
    <lineage>
        <taxon>Eukaryota</taxon>
        <taxon>Fungi</taxon>
        <taxon>Dikarya</taxon>
        <taxon>Basidiomycota</taxon>
        <taxon>Agaricomycotina</taxon>
        <taxon>Agaricomycetes</taxon>
        <taxon>Polyporales</taxon>
        <taxon>Phanerochaetaceae</taxon>
        <taxon>Phlebiopsis</taxon>
    </lineage>
</organism>
<dbReference type="AlphaFoldDB" id="A0A0C3PPT8"/>
<dbReference type="HOGENOM" id="CLU_871874_0_0_1"/>
<name>A0A0C3PPT8_PHLG1</name>
<dbReference type="EMBL" id="KN840471">
    <property type="protein sequence ID" value="KIP09028.1"/>
    <property type="molecule type" value="Genomic_DNA"/>
</dbReference>
<gene>
    <name evidence="2" type="ORF">PHLGIDRAFT_68264</name>
</gene>